<protein>
    <recommendedName>
        <fullName evidence="3">Reverse transcriptase domain-containing protein</fullName>
    </recommendedName>
</protein>
<evidence type="ECO:0000313" key="1">
    <source>
        <dbReference type="EMBL" id="KAG5268003.1"/>
    </source>
</evidence>
<keyword evidence="2" id="KW-1185">Reference proteome</keyword>
<sequence>MKLNDSAALDSLLSCIHDIKLWLSQNFLNLNEAKTECIIFSTAGTPNGPALSLGALATYLKPAVRNLGVTFDCNMKFHKQISNVVKTSFFQLRLLAKVKNFLNRHDLEKAIHAFISSRLDYCNALYAGLSQTSISRLQLVQNAAARFLTNTPRREHITPVLYTLHWLPVCYRIVFKILLFVFNALAPEYLSEMLTLREHNRSLRSSNQLVLEVPRSRYKRWGEQAFAVLAPKLWNKLPPDIRTITDIGLFKSKLKTHLFRMAFNML</sequence>
<evidence type="ECO:0000313" key="2">
    <source>
        <dbReference type="Proteomes" id="UP000823561"/>
    </source>
</evidence>
<evidence type="ECO:0008006" key="3">
    <source>
        <dbReference type="Google" id="ProtNLM"/>
    </source>
</evidence>
<proteinExistence type="predicted"/>
<dbReference type="Proteomes" id="UP000823561">
    <property type="component" value="Chromosome 17"/>
</dbReference>
<gene>
    <name evidence="1" type="ORF">AALO_G00228360</name>
</gene>
<dbReference type="AlphaFoldDB" id="A0AAV6FYV7"/>
<reference evidence="1 2" key="1">
    <citation type="submission" date="2020-10" db="EMBL/GenBank/DDBJ databases">
        <title>Chromosome-scale genome assembly of the Allis shad, Alosa alosa.</title>
        <authorList>
            <person name="Margot Z."/>
            <person name="Christophe K."/>
            <person name="Cabau C."/>
            <person name="Louis A."/>
            <person name="Berthelot C."/>
            <person name="Parey E."/>
            <person name="Roest Crollius H."/>
            <person name="Montfort J."/>
            <person name="Robinson-Rechavi M."/>
            <person name="Bucao C."/>
            <person name="Bouchez O."/>
            <person name="Gislard M."/>
            <person name="Lluch J."/>
            <person name="Milhes M."/>
            <person name="Lampietro C."/>
            <person name="Lopez Roques C."/>
            <person name="Donnadieu C."/>
            <person name="Braasch I."/>
            <person name="Desvignes T."/>
            <person name="Postlethwait J."/>
            <person name="Bobe J."/>
            <person name="Guiguen Y."/>
        </authorList>
    </citation>
    <scope>NUCLEOTIDE SEQUENCE [LARGE SCALE GENOMIC DNA]</scope>
    <source>
        <strain evidence="1">M-15738</strain>
        <tissue evidence="1">Blood</tissue>
    </source>
</reference>
<comment type="caution">
    <text evidence="1">The sequence shown here is derived from an EMBL/GenBank/DDBJ whole genome shotgun (WGS) entry which is preliminary data.</text>
</comment>
<name>A0AAV6FYV7_9TELE</name>
<dbReference type="EMBL" id="JADWDJ010000017">
    <property type="protein sequence ID" value="KAG5268003.1"/>
    <property type="molecule type" value="Genomic_DNA"/>
</dbReference>
<organism evidence="1 2">
    <name type="scientific">Alosa alosa</name>
    <name type="common">allis shad</name>
    <dbReference type="NCBI Taxonomy" id="278164"/>
    <lineage>
        <taxon>Eukaryota</taxon>
        <taxon>Metazoa</taxon>
        <taxon>Chordata</taxon>
        <taxon>Craniata</taxon>
        <taxon>Vertebrata</taxon>
        <taxon>Euteleostomi</taxon>
        <taxon>Actinopterygii</taxon>
        <taxon>Neopterygii</taxon>
        <taxon>Teleostei</taxon>
        <taxon>Clupei</taxon>
        <taxon>Clupeiformes</taxon>
        <taxon>Clupeoidei</taxon>
        <taxon>Clupeidae</taxon>
        <taxon>Alosa</taxon>
    </lineage>
</organism>
<dbReference type="PANTHER" id="PTHR33332">
    <property type="entry name" value="REVERSE TRANSCRIPTASE DOMAIN-CONTAINING PROTEIN"/>
    <property type="match status" value="1"/>
</dbReference>
<accession>A0AAV6FYV7</accession>